<dbReference type="EMBL" id="CP017420">
    <property type="protein sequence ID" value="AOV01684.1"/>
    <property type="molecule type" value="Genomic_DNA"/>
</dbReference>
<sequence>MALESGKLRHRVRIEAYAEQRDSAGEVIQDQQTGEVLMAWQEVDTIWADIDALSAREFIQSAATQSKVTARMKIRARDDLLASMRFVHLRRKAANVIYNPEGFLPDRESGMEYMTIPCSSGVGQGQ</sequence>
<dbReference type="NCBIfam" id="TIGR01563">
    <property type="entry name" value="gp16_SPP1"/>
    <property type="match status" value="1"/>
</dbReference>
<protein>
    <recommendedName>
        <fullName evidence="3">Head-tail adaptor protein</fullName>
    </recommendedName>
</protein>
<evidence type="ECO:0000313" key="1">
    <source>
        <dbReference type="EMBL" id="AOV01684.1"/>
    </source>
</evidence>
<dbReference type="InterPro" id="IPR008767">
    <property type="entry name" value="Phage_SPP1_head-tail_adaptor"/>
</dbReference>
<gene>
    <name evidence="1" type="ORF">BI380_10125</name>
</gene>
<keyword evidence="2" id="KW-1185">Reference proteome</keyword>
<dbReference type="Gene3D" id="2.40.10.270">
    <property type="entry name" value="Bacteriophage SPP1 head-tail adaptor protein"/>
    <property type="match status" value="1"/>
</dbReference>
<name>A0ABN4SJS5_9BURK</name>
<dbReference type="Pfam" id="PF05521">
    <property type="entry name" value="Phage_HCP"/>
    <property type="match status" value="1"/>
</dbReference>
<dbReference type="RefSeq" id="WP_046241900.1">
    <property type="nucleotide sequence ID" value="NZ_CBCSDN010000086.1"/>
</dbReference>
<proteinExistence type="predicted"/>
<evidence type="ECO:0008006" key="3">
    <source>
        <dbReference type="Google" id="ProtNLM"/>
    </source>
</evidence>
<evidence type="ECO:0000313" key="2">
    <source>
        <dbReference type="Proteomes" id="UP000095607"/>
    </source>
</evidence>
<organism evidence="1 2">
    <name type="scientific">Delftia tsuruhatensis</name>
    <dbReference type="NCBI Taxonomy" id="180282"/>
    <lineage>
        <taxon>Bacteria</taxon>
        <taxon>Pseudomonadati</taxon>
        <taxon>Pseudomonadota</taxon>
        <taxon>Betaproteobacteria</taxon>
        <taxon>Burkholderiales</taxon>
        <taxon>Comamonadaceae</taxon>
        <taxon>Delftia</taxon>
    </lineage>
</organism>
<dbReference type="Proteomes" id="UP000095607">
    <property type="component" value="Chromosome"/>
</dbReference>
<reference evidence="1 2" key="1">
    <citation type="submission" date="2016-09" db="EMBL/GenBank/DDBJ databases">
        <title>Complete genome sequence of Deltia acidovorans CM13 isolated from murine proximal colonic tissue.</title>
        <authorList>
            <person name="Saffarian A."/>
        </authorList>
    </citation>
    <scope>NUCLEOTIDE SEQUENCE [LARGE SCALE GENOMIC DNA]</scope>
    <source>
        <strain evidence="1 2">CM13</strain>
    </source>
</reference>
<dbReference type="InterPro" id="IPR038666">
    <property type="entry name" value="SSP1_head-tail_sf"/>
</dbReference>
<accession>A0ABN4SJS5</accession>